<dbReference type="GeneID" id="66059017"/>
<feature type="region of interest" description="Disordered" evidence="1">
    <location>
        <begin position="1"/>
        <end position="21"/>
    </location>
</feature>
<evidence type="ECO:0000256" key="1">
    <source>
        <dbReference type="SAM" id="MobiDB-lite"/>
    </source>
</evidence>
<reference evidence="3" key="1">
    <citation type="journal article" date="2007" name="Science">
        <title>Draft genome of the filarial nematode parasite Brugia malayi.</title>
        <authorList>
            <person name="Ghedin E."/>
            <person name="Wang S."/>
            <person name="Spiro D."/>
            <person name="Caler E."/>
            <person name="Zhao Q."/>
            <person name="Crabtree J."/>
            <person name="Allen J.E."/>
            <person name="Delcher A.L."/>
            <person name="Guiliano D.B."/>
            <person name="Miranda-Saavedra D."/>
            <person name="Angiuoli S.V."/>
            <person name="Creasy T."/>
            <person name="Amedeo P."/>
            <person name="Haas B."/>
            <person name="El-Sayed N.M."/>
            <person name="Wortman J.R."/>
            <person name="Feldblyum T."/>
            <person name="Tallon L."/>
            <person name="Schatz M."/>
            <person name="Shumway M."/>
            <person name="Koo H."/>
            <person name="Salzberg S.L."/>
            <person name="Schobel S."/>
            <person name="Pertea M."/>
            <person name="Pop M."/>
            <person name="White O."/>
            <person name="Barton G.J."/>
            <person name="Carlow C.K."/>
            <person name="Crawford M.J."/>
            <person name="Daub J."/>
            <person name="Dimmic M.W."/>
            <person name="Estes C.F."/>
            <person name="Foster J.M."/>
            <person name="Ganatra M."/>
            <person name="Gregory W.F."/>
            <person name="Johnson N.M."/>
            <person name="Jin J."/>
            <person name="Komuniecki R."/>
            <person name="Korf I."/>
            <person name="Kumar S."/>
            <person name="Laney S."/>
            <person name="Li B.W."/>
            <person name="Li W."/>
            <person name="Lindblom T.H."/>
            <person name="Lustigman S."/>
            <person name="Ma D."/>
            <person name="Maina C.V."/>
            <person name="Martin D.M."/>
            <person name="McCarter J.P."/>
            <person name="McReynolds L."/>
            <person name="Mitreva M."/>
            <person name="Nutman T.B."/>
            <person name="Parkinson J."/>
            <person name="Peregrin-Alvarez J.M."/>
            <person name="Poole C."/>
            <person name="Ren Q."/>
            <person name="Saunders L."/>
            <person name="Sluder A.E."/>
            <person name="Smith K."/>
            <person name="Stanke M."/>
            <person name="Unnasch T.R."/>
            <person name="Ware J."/>
            <person name="Wei A.D."/>
            <person name="Weil G."/>
            <person name="Williams D.J."/>
            <person name="Zhang Y."/>
            <person name="Williams S.A."/>
            <person name="Fraser-Liggett C."/>
            <person name="Slatko B."/>
            <person name="Blaxter M.L."/>
            <person name="Scott A.L."/>
        </authorList>
    </citation>
    <scope>NUCLEOTIDE SEQUENCE</scope>
    <source>
        <strain evidence="3">FR3</strain>
    </source>
</reference>
<reference evidence="4" key="3">
    <citation type="submission" date="2019-12" db="UniProtKB">
        <authorList>
            <consortium name="WormBaseParasite"/>
        </authorList>
    </citation>
    <scope>IDENTIFICATION</scope>
</reference>
<dbReference type="Proteomes" id="UP000006672">
    <property type="component" value="Unassembled WGS sequence"/>
</dbReference>
<name>A0A4E9FQA0_BRUMA</name>
<evidence type="ECO:0000313" key="2">
    <source>
        <dbReference type="EMBL" id="VIO99278.1"/>
    </source>
</evidence>
<reference evidence="2" key="2">
    <citation type="submission" date="2019-04" db="EMBL/GenBank/DDBJ databases">
        <authorList>
            <person name="Howe K."/>
            <person name="Paulini M."/>
            <person name="Williams G."/>
        </authorList>
    </citation>
    <scope>NUCLEOTIDE SEQUENCE [LARGE SCALE GENOMIC DNA]</scope>
    <source>
        <strain evidence="2">FR3</strain>
    </source>
</reference>
<dbReference type="CTD" id="66059017"/>
<gene>
    <name evidence="2 4" type="primary">Bm17817</name>
    <name evidence="2" type="ORF">BM_BM17817</name>
</gene>
<dbReference type="OrthoDB" id="5835684at2759"/>
<dbReference type="AlphaFoldDB" id="A0A4E9FQA0"/>
<dbReference type="EMBL" id="CAAKNF010000195">
    <property type="protein sequence ID" value="VIO99278.1"/>
    <property type="molecule type" value="Genomic_DNA"/>
</dbReference>
<protein>
    <submittedName>
        <fullName evidence="2 4">Uncharacterized protein</fullName>
    </submittedName>
</protein>
<accession>A0A4E9FQA0</accession>
<evidence type="ECO:0000313" key="4">
    <source>
        <dbReference type="WBParaSite" id="Bm17817.1"/>
    </source>
</evidence>
<dbReference type="WBParaSite" id="Bm17817.1">
    <property type="protein sequence ID" value="Bm17817.1"/>
    <property type="gene ID" value="WBGene00268959"/>
</dbReference>
<evidence type="ECO:0000313" key="3">
    <source>
        <dbReference type="Proteomes" id="UP000006672"/>
    </source>
</evidence>
<dbReference type="KEGG" id="bmy:BM_BM17817"/>
<organism evidence="2">
    <name type="scientific">Brugia malayi</name>
    <name type="common">Filarial nematode worm</name>
    <dbReference type="NCBI Taxonomy" id="6279"/>
    <lineage>
        <taxon>Eukaryota</taxon>
        <taxon>Metazoa</taxon>
        <taxon>Ecdysozoa</taxon>
        <taxon>Nematoda</taxon>
        <taxon>Chromadorea</taxon>
        <taxon>Rhabditida</taxon>
        <taxon>Spirurina</taxon>
        <taxon>Spiruromorpha</taxon>
        <taxon>Filarioidea</taxon>
        <taxon>Onchocercidae</taxon>
        <taxon>Brugia</taxon>
    </lineage>
</organism>
<sequence>MHSFGQNADPRKKDENKPSCIHRFPSKSNVERITRKAKICRKVFWIWKVANSIIQIKDQYNITIKEIGAKLIALADAFDDKFFGDLSISKK</sequence>
<proteinExistence type="predicted"/>
<keyword evidence="3" id="KW-1185">Reference proteome</keyword>
<accession>A0A5S6PEJ6</accession>
<dbReference type="RefSeq" id="XP_042938332.1">
    <property type="nucleotide sequence ID" value="XM_043082398.1"/>
</dbReference>